<comment type="caution">
    <text evidence="3">The sequence shown here is derived from an EMBL/GenBank/DDBJ whole genome shotgun (WGS) entry which is preliminary data.</text>
</comment>
<keyword evidence="2" id="KW-1133">Transmembrane helix</keyword>
<keyword evidence="4" id="KW-1185">Reference proteome</keyword>
<evidence type="ECO:0000256" key="1">
    <source>
        <dbReference type="SAM" id="MobiDB-lite"/>
    </source>
</evidence>
<keyword evidence="2" id="KW-0812">Transmembrane</keyword>
<reference evidence="3 4" key="1">
    <citation type="journal article" date="2020" name="ISME J.">
        <title>Uncovering the hidden diversity of litter-decomposition mechanisms in mushroom-forming fungi.</title>
        <authorList>
            <person name="Floudas D."/>
            <person name="Bentzer J."/>
            <person name="Ahren D."/>
            <person name="Johansson T."/>
            <person name="Persson P."/>
            <person name="Tunlid A."/>
        </authorList>
    </citation>
    <scope>NUCLEOTIDE SEQUENCE [LARGE SCALE GENOMIC DNA]</scope>
    <source>
        <strain evidence="3 4">CBS 146.42</strain>
    </source>
</reference>
<dbReference type="OrthoDB" id="10583380at2759"/>
<dbReference type="AlphaFoldDB" id="A0A8H5FZ14"/>
<evidence type="ECO:0000256" key="2">
    <source>
        <dbReference type="SAM" id="Phobius"/>
    </source>
</evidence>
<gene>
    <name evidence="3" type="ORF">D9756_005621</name>
</gene>
<protein>
    <submittedName>
        <fullName evidence="3">Uncharacterized protein</fullName>
    </submittedName>
</protein>
<name>A0A8H5FZ14_9AGAR</name>
<evidence type="ECO:0000313" key="3">
    <source>
        <dbReference type="EMBL" id="KAF5354910.1"/>
    </source>
</evidence>
<dbReference type="EMBL" id="JAACJO010000008">
    <property type="protein sequence ID" value="KAF5354910.1"/>
    <property type="molecule type" value="Genomic_DNA"/>
</dbReference>
<sequence>MLKATLSVHFDAGGTLAGYLNVHASSPSLTSYILLIMKSFTAIATILAYLLATTMASPVPDDEAIPCPTHWPKNAGIGPVCDPNVTPTPTPTATYPSSG</sequence>
<feature type="region of interest" description="Disordered" evidence="1">
    <location>
        <begin position="77"/>
        <end position="99"/>
    </location>
</feature>
<dbReference type="Proteomes" id="UP000559027">
    <property type="component" value="Unassembled WGS sequence"/>
</dbReference>
<feature type="transmembrane region" description="Helical" evidence="2">
    <location>
        <begin position="29"/>
        <end position="52"/>
    </location>
</feature>
<accession>A0A8H5FZ14</accession>
<feature type="compositionally biased region" description="Low complexity" evidence="1">
    <location>
        <begin position="83"/>
        <end position="99"/>
    </location>
</feature>
<proteinExistence type="predicted"/>
<organism evidence="3 4">
    <name type="scientific">Leucocoprinus leucothites</name>
    <dbReference type="NCBI Taxonomy" id="201217"/>
    <lineage>
        <taxon>Eukaryota</taxon>
        <taxon>Fungi</taxon>
        <taxon>Dikarya</taxon>
        <taxon>Basidiomycota</taxon>
        <taxon>Agaricomycotina</taxon>
        <taxon>Agaricomycetes</taxon>
        <taxon>Agaricomycetidae</taxon>
        <taxon>Agaricales</taxon>
        <taxon>Agaricineae</taxon>
        <taxon>Agaricaceae</taxon>
        <taxon>Leucocoprinus</taxon>
    </lineage>
</organism>
<evidence type="ECO:0000313" key="4">
    <source>
        <dbReference type="Proteomes" id="UP000559027"/>
    </source>
</evidence>
<keyword evidence="2" id="KW-0472">Membrane</keyword>